<sequence length="50" mass="5489">MFRRSVPPQSTSYEAEGLLKRVRYEFVVAAVTRVGEGPSSDPVSMSPSTE</sequence>
<dbReference type="AlphaFoldDB" id="A0A7R8W1B7"/>
<protein>
    <recommendedName>
        <fullName evidence="1">Fibronectin type-III domain-containing protein</fullName>
    </recommendedName>
</protein>
<reference evidence="2" key="1">
    <citation type="submission" date="2020-11" db="EMBL/GenBank/DDBJ databases">
        <authorList>
            <person name="Tran Van P."/>
        </authorList>
    </citation>
    <scope>NUCLEOTIDE SEQUENCE</scope>
</reference>
<evidence type="ECO:0000313" key="2">
    <source>
        <dbReference type="EMBL" id="CAD7207190.1"/>
    </source>
</evidence>
<accession>A0A7R8W1B7</accession>
<dbReference type="EMBL" id="OA594461">
    <property type="protein sequence ID" value="CAD7207190.1"/>
    <property type="molecule type" value="Genomic_DNA"/>
</dbReference>
<dbReference type="PROSITE" id="PS50853">
    <property type="entry name" value="FN3"/>
    <property type="match status" value="1"/>
</dbReference>
<dbReference type="InterPro" id="IPR013783">
    <property type="entry name" value="Ig-like_fold"/>
</dbReference>
<dbReference type="Pfam" id="PF00041">
    <property type="entry name" value="fn3"/>
    <property type="match status" value="1"/>
</dbReference>
<evidence type="ECO:0000259" key="1">
    <source>
        <dbReference type="PROSITE" id="PS50853"/>
    </source>
</evidence>
<name>A0A7R8W1B7_TIMDO</name>
<dbReference type="InterPro" id="IPR036116">
    <property type="entry name" value="FN3_sf"/>
</dbReference>
<feature type="domain" description="Fibronectin type-III" evidence="1">
    <location>
        <begin position="1"/>
        <end position="50"/>
    </location>
</feature>
<proteinExistence type="predicted"/>
<dbReference type="Gene3D" id="2.60.40.10">
    <property type="entry name" value="Immunoglobulins"/>
    <property type="match status" value="1"/>
</dbReference>
<organism evidence="2">
    <name type="scientific">Timema douglasi</name>
    <name type="common">Walking stick</name>
    <dbReference type="NCBI Taxonomy" id="61478"/>
    <lineage>
        <taxon>Eukaryota</taxon>
        <taxon>Metazoa</taxon>
        <taxon>Ecdysozoa</taxon>
        <taxon>Arthropoda</taxon>
        <taxon>Hexapoda</taxon>
        <taxon>Insecta</taxon>
        <taxon>Pterygota</taxon>
        <taxon>Neoptera</taxon>
        <taxon>Polyneoptera</taxon>
        <taxon>Phasmatodea</taxon>
        <taxon>Timematodea</taxon>
        <taxon>Timematoidea</taxon>
        <taxon>Timematidae</taxon>
        <taxon>Timema</taxon>
    </lineage>
</organism>
<dbReference type="InterPro" id="IPR003961">
    <property type="entry name" value="FN3_dom"/>
</dbReference>
<dbReference type="SUPFAM" id="SSF49265">
    <property type="entry name" value="Fibronectin type III"/>
    <property type="match status" value="1"/>
</dbReference>
<dbReference type="CDD" id="cd00063">
    <property type="entry name" value="FN3"/>
    <property type="match status" value="1"/>
</dbReference>
<gene>
    <name evidence="2" type="ORF">TDIB3V08_LOCUS13338</name>
</gene>